<organism evidence="3 4">
    <name type="scientific">Caulobacter segnis (strain ATCC 21756 / DSM 7131 / JCM 7823 / NBRC 15250 / LMG 17158 / TK0059)</name>
    <name type="common">Mycoplana segnis</name>
    <dbReference type="NCBI Taxonomy" id="509190"/>
    <lineage>
        <taxon>Bacteria</taxon>
        <taxon>Pseudomonadati</taxon>
        <taxon>Pseudomonadota</taxon>
        <taxon>Alphaproteobacteria</taxon>
        <taxon>Caulobacterales</taxon>
        <taxon>Caulobacteraceae</taxon>
        <taxon>Caulobacter</taxon>
    </lineage>
</organism>
<name>D5VM87_CAUST</name>
<evidence type="ECO:0000256" key="1">
    <source>
        <dbReference type="ARBA" id="ARBA00009625"/>
    </source>
</evidence>
<dbReference type="Gene3D" id="1.10.287.130">
    <property type="match status" value="1"/>
</dbReference>
<dbReference type="Gene3D" id="3.40.50.300">
    <property type="entry name" value="P-loop containing nucleotide triphosphate hydrolases"/>
    <property type="match status" value="1"/>
</dbReference>
<dbReference type="InterPro" id="IPR005129">
    <property type="entry name" value="GTPase_ArgK"/>
</dbReference>
<dbReference type="SUPFAM" id="SSF52540">
    <property type="entry name" value="P-loop containing nucleoside triphosphate hydrolases"/>
    <property type="match status" value="1"/>
</dbReference>
<dbReference type="eggNOG" id="COG1703">
    <property type="taxonomic scope" value="Bacteria"/>
</dbReference>
<dbReference type="Gene3D" id="1.20.5.170">
    <property type="match status" value="1"/>
</dbReference>
<accession>D5VM87</accession>
<evidence type="ECO:0000313" key="4">
    <source>
        <dbReference type="Proteomes" id="UP000002629"/>
    </source>
</evidence>
<feature type="domain" description="AAA+ ATPase" evidence="2">
    <location>
        <begin position="84"/>
        <end position="221"/>
    </location>
</feature>
<reference evidence="4" key="1">
    <citation type="journal article" date="2011" name="J. Bacteriol.">
        <title>Genome sequences of eight morphologically diverse alphaproteobacteria.</title>
        <authorList>
            <consortium name="US DOE Joint Genome Institute"/>
            <person name="Brown P.J."/>
            <person name="Kysela D.T."/>
            <person name="Buechlein A."/>
            <person name="Hemmerich C."/>
            <person name="Brun Y.V."/>
        </authorList>
    </citation>
    <scope>NUCLEOTIDE SEQUENCE [LARGE SCALE GENOMIC DNA]</scope>
    <source>
        <strain evidence="4">ATCC 21756 / DSM 7131 / JCM 7823 / NBRC 15250 / LMG 17158 / TK0059</strain>
    </source>
</reference>
<dbReference type="AlphaFoldDB" id="D5VM87"/>
<evidence type="ECO:0000313" key="3">
    <source>
        <dbReference type="EMBL" id="ADG11610.1"/>
    </source>
</evidence>
<dbReference type="GO" id="GO:0003924">
    <property type="term" value="F:GTPase activity"/>
    <property type="evidence" value="ECO:0007669"/>
    <property type="project" value="InterPro"/>
</dbReference>
<dbReference type="SMART" id="SM00382">
    <property type="entry name" value="AAA"/>
    <property type="match status" value="1"/>
</dbReference>
<dbReference type="Proteomes" id="UP000002629">
    <property type="component" value="Chromosome"/>
</dbReference>
<dbReference type="HOGENOM" id="CLU_043725_2_2_5"/>
<gene>
    <name evidence="3" type="ordered locus">Cseg_3170</name>
</gene>
<dbReference type="Pfam" id="PF03308">
    <property type="entry name" value="MeaB"/>
    <property type="match status" value="1"/>
</dbReference>
<evidence type="ECO:0000259" key="2">
    <source>
        <dbReference type="SMART" id="SM00382"/>
    </source>
</evidence>
<dbReference type="GO" id="GO:0005737">
    <property type="term" value="C:cytoplasm"/>
    <property type="evidence" value="ECO:0007669"/>
    <property type="project" value="TreeGrafter"/>
</dbReference>
<dbReference type="InterPro" id="IPR003593">
    <property type="entry name" value="AAA+_ATPase"/>
</dbReference>
<dbReference type="EMBL" id="CP002008">
    <property type="protein sequence ID" value="ADG11610.1"/>
    <property type="molecule type" value="Genomic_DNA"/>
</dbReference>
<protein>
    <submittedName>
        <fullName evidence="3">LAO/AO transport system ATPase</fullName>
    </submittedName>
</protein>
<comment type="similarity">
    <text evidence="1">Belongs to the SIMIBI class G3E GTPase family. ArgK/MeaB subfamily.</text>
</comment>
<dbReference type="PANTHER" id="PTHR23408:SF3">
    <property type="entry name" value="METHYLMALONIC ACIDURIA TYPE A PROTEIN, MITOCHONDRIAL"/>
    <property type="match status" value="1"/>
</dbReference>
<dbReference type="NCBIfam" id="NF006958">
    <property type="entry name" value="PRK09435.1"/>
    <property type="match status" value="1"/>
</dbReference>
<sequence>MRRRRDDKSQAFHILYPVGFRDQPTSAKRGRVNPGLDIDVLEQRLVAGDRAALARAITLVESRRADHQVAARTLLSRLMPLTGRAQRIGITGVPGAGKSTTIERFGCDLIEAGHKVAVLAVDPSSGRHGGSILGDKTRMERLSVQPNAYIRPSPSGGALGGVARKTREAMLLCEAAGFDVVIVETVGVGQSETVVADMVDIFLALLIPGGGDELQGIKKGLIELADLLVINKADADPAKAERSARDYRNALHILNPAHPDWTPPVLTASGLTGQGLDMLWVQIQRHREIMTANGARAARRADQDARWMWAMVEDRLRDAFRTAPAVAALAPDLEAAVRAGQVPASAAADRLLAAFGLD</sequence>
<dbReference type="PANTHER" id="PTHR23408">
    <property type="entry name" value="METHYLMALONYL-COA MUTASE"/>
    <property type="match status" value="1"/>
</dbReference>
<dbReference type="CDD" id="cd03114">
    <property type="entry name" value="MMAA-like"/>
    <property type="match status" value="1"/>
</dbReference>
<dbReference type="STRING" id="509190.Cseg_3170"/>
<dbReference type="KEGG" id="cse:Cseg_3170"/>
<proteinExistence type="inferred from homology"/>
<dbReference type="InterPro" id="IPR027417">
    <property type="entry name" value="P-loop_NTPase"/>
</dbReference>
<dbReference type="GO" id="GO:0005525">
    <property type="term" value="F:GTP binding"/>
    <property type="evidence" value="ECO:0007669"/>
    <property type="project" value="InterPro"/>
</dbReference>
<dbReference type="NCBIfam" id="TIGR00750">
    <property type="entry name" value="lao"/>
    <property type="match status" value="1"/>
</dbReference>